<dbReference type="EMBL" id="AUPC02000003">
    <property type="protein sequence ID" value="POG82753.1"/>
    <property type="molecule type" value="Genomic_DNA"/>
</dbReference>
<evidence type="ECO:0000313" key="3">
    <source>
        <dbReference type="EMBL" id="POG82753.1"/>
    </source>
</evidence>
<gene>
    <name evidence="3" type="ORF">GLOIN_2v617213</name>
</gene>
<comment type="caution">
    <text evidence="3">The sequence shown here is derived from an EMBL/GenBank/DDBJ whole genome shotgun (WGS) entry which is preliminary data.</text>
</comment>
<dbReference type="SUPFAM" id="SSF81901">
    <property type="entry name" value="HCP-like"/>
    <property type="match status" value="1"/>
</dbReference>
<dbReference type="PROSITE" id="PS50011">
    <property type="entry name" value="PROTEIN_KINASE_DOM"/>
    <property type="match status" value="1"/>
</dbReference>
<evidence type="ECO:0000256" key="1">
    <source>
        <dbReference type="ARBA" id="ARBA00038101"/>
    </source>
</evidence>
<dbReference type="Gene3D" id="1.25.40.10">
    <property type="entry name" value="Tetratricopeptide repeat domain"/>
    <property type="match status" value="2"/>
</dbReference>
<dbReference type="PANTHER" id="PTHR11102:SF160">
    <property type="entry name" value="ERAD-ASSOCIATED E3 UBIQUITIN-PROTEIN LIGASE COMPONENT HRD3"/>
    <property type="match status" value="1"/>
</dbReference>
<dbReference type="Pfam" id="PF08238">
    <property type="entry name" value="Sel1"/>
    <property type="match status" value="6"/>
</dbReference>
<dbReference type="SUPFAM" id="SSF56112">
    <property type="entry name" value="Protein kinase-like (PK-like)"/>
    <property type="match status" value="1"/>
</dbReference>
<dbReference type="VEuPathDB" id="FungiDB:RhiirFUN_014755"/>
<protein>
    <recommendedName>
        <fullName evidence="2">Protein kinase domain-containing protein</fullName>
    </recommendedName>
</protein>
<dbReference type="InterPro" id="IPR001245">
    <property type="entry name" value="Ser-Thr/Tyr_kinase_cat_dom"/>
</dbReference>
<sequence length="650" mass="76492">MNNLAICYKNGEGIEKNLEKAFYWYQKAAENGYESAMFNLAICYLYGEGTEKNLEKVFYWYQKAAVNGHKVAMHNLAIFYKNGEGTKKDLEKSFYWYQKAAENGLEYAMNNLAICYKYGEGTEKNLENAFYWYQKAAENGGEYAMYNLATFYKNGEGTEKNLENAFCWYQKAAENGHKDAMNSLAIFYENGEGTKKDLEKAFYWHQKMIESNEIGSKNEVECDECKQPYIDHQWCQQCNTKRFQQDFSKWTSKNKFIDKFIQDAQLSAKSSYELLEWIPYNNLTKINYYDKGGFSEIHKAIWLDGPVYGWNADKQQWNRQTDYEVILKTLNNSSSLNSKFLDEWKYHYNCQKQSFSKFIQFFGITQDPNNLNYIIVMSYAKKGSLRKCLSNIIKFKWQDKLQLLKKIILGLKIIHESNLAHGDFHDGNILMSNDYNELFIIDLGLCKPVSELQDSDNEIYGVLPYMAPEILRRYSYTPASDIYSFSMIMWEFTSGHPPFNYEEHDQNLVLDICEGKRPGIIKNTPKCYIDLMKKCWDSNPSNRPTIMMLENVISEWIRCMNEYYRLNSDGNHRYEVPNIYDQLKNDLMEFVKANRALIQEQVNTSIIYSHPQAYYASRKLTEILNQKSFEYITEISDQEKTQCYECIIEN</sequence>
<comment type="similarity">
    <text evidence="1">Belongs to the sel-1 family.</text>
</comment>
<dbReference type="GO" id="GO:0004672">
    <property type="term" value="F:protein kinase activity"/>
    <property type="evidence" value="ECO:0007669"/>
    <property type="project" value="InterPro"/>
</dbReference>
<accession>A0A2P4QYM2</accession>
<feature type="domain" description="Protein kinase" evidence="2">
    <location>
        <begin position="283"/>
        <end position="557"/>
    </location>
</feature>
<dbReference type="InterPro" id="IPR011990">
    <property type="entry name" value="TPR-like_helical_dom_sf"/>
</dbReference>
<dbReference type="SMART" id="SM00671">
    <property type="entry name" value="SEL1"/>
    <property type="match status" value="6"/>
</dbReference>
<keyword evidence="4" id="KW-1185">Reference proteome</keyword>
<dbReference type="AlphaFoldDB" id="A0A2P4QYM2"/>
<dbReference type="InterPro" id="IPR050767">
    <property type="entry name" value="Sel1_AlgK"/>
</dbReference>
<organism evidence="3 4">
    <name type="scientific">Rhizophagus irregularis (strain DAOM 181602 / DAOM 197198 / MUCL 43194)</name>
    <name type="common">Arbuscular mycorrhizal fungus</name>
    <name type="synonym">Glomus intraradices</name>
    <dbReference type="NCBI Taxonomy" id="747089"/>
    <lineage>
        <taxon>Eukaryota</taxon>
        <taxon>Fungi</taxon>
        <taxon>Fungi incertae sedis</taxon>
        <taxon>Mucoromycota</taxon>
        <taxon>Glomeromycotina</taxon>
        <taxon>Glomeromycetes</taxon>
        <taxon>Glomerales</taxon>
        <taxon>Glomeraceae</taxon>
        <taxon>Rhizophagus</taxon>
    </lineage>
</organism>
<evidence type="ECO:0000259" key="2">
    <source>
        <dbReference type="PROSITE" id="PS50011"/>
    </source>
</evidence>
<dbReference type="InterPro" id="IPR000719">
    <property type="entry name" value="Prot_kinase_dom"/>
</dbReference>
<dbReference type="PANTHER" id="PTHR11102">
    <property type="entry name" value="SEL-1-LIKE PROTEIN"/>
    <property type="match status" value="1"/>
</dbReference>
<reference evidence="3 4" key="2">
    <citation type="journal article" date="2018" name="New Phytol.">
        <title>High intraspecific genome diversity in the model arbuscular mycorrhizal symbiont Rhizophagus irregularis.</title>
        <authorList>
            <person name="Chen E.C.H."/>
            <person name="Morin E."/>
            <person name="Beaudet D."/>
            <person name="Noel J."/>
            <person name="Yildirir G."/>
            <person name="Ndikumana S."/>
            <person name="Charron P."/>
            <person name="St-Onge C."/>
            <person name="Giorgi J."/>
            <person name="Kruger M."/>
            <person name="Marton T."/>
            <person name="Ropars J."/>
            <person name="Grigoriev I.V."/>
            <person name="Hainaut M."/>
            <person name="Henrissat B."/>
            <person name="Roux C."/>
            <person name="Martin F."/>
            <person name="Corradi N."/>
        </authorList>
    </citation>
    <scope>NUCLEOTIDE SEQUENCE [LARGE SCALE GENOMIC DNA]</scope>
    <source>
        <strain evidence="3 4">DAOM 197198</strain>
    </source>
</reference>
<name>A0A2P4QYM2_RHIID</name>
<dbReference type="InterPro" id="IPR011009">
    <property type="entry name" value="Kinase-like_dom_sf"/>
</dbReference>
<dbReference type="Proteomes" id="UP000018888">
    <property type="component" value="Unassembled WGS sequence"/>
</dbReference>
<dbReference type="Gene3D" id="1.10.510.10">
    <property type="entry name" value="Transferase(Phosphotransferase) domain 1"/>
    <property type="match status" value="1"/>
</dbReference>
<dbReference type="InterPro" id="IPR006597">
    <property type="entry name" value="Sel1-like"/>
</dbReference>
<dbReference type="Pfam" id="PF07714">
    <property type="entry name" value="PK_Tyr_Ser-Thr"/>
    <property type="match status" value="1"/>
</dbReference>
<dbReference type="GO" id="GO:0005524">
    <property type="term" value="F:ATP binding"/>
    <property type="evidence" value="ECO:0007669"/>
    <property type="project" value="InterPro"/>
</dbReference>
<proteinExistence type="inferred from homology"/>
<reference evidence="3 4" key="1">
    <citation type="journal article" date="2013" name="Proc. Natl. Acad. Sci. U.S.A.">
        <title>Genome of an arbuscular mycorrhizal fungus provides insight into the oldest plant symbiosis.</title>
        <authorList>
            <person name="Tisserant E."/>
            <person name="Malbreil M."/>
            <person name="Kuo A."/>
            <person name="Kohler A."/>
            <person name="Symeonidi A."/>
            <person name="Balestrini R."/>
            <person name="Charron P."/>
            <person name="Duensing N."/>
            <person name="Frei Dit Frey N."/>
            <person name="Gianinazzi-Pearson V."/>
            <person name="Gilbert L.B."/>
            <person name="Handa Y."/>
            <person name="Herr J.R."/>
            <person name="Hijri M."/>
            <person name="Koul R."/>
            <person name="Kawaguchi M."/>
            <person name="Krajinski F."/>
            <person name="Lammers P.J."/>
            <person name="Masclaux F.G."/>
            <person name="Murat C."/>
            <person name="Morin E."/>
            <person name="Ndikumana S."/>
            <person name="Pagni M."/>
            <person name="Petitpierre D."/>
            <person name="Requena N."/>
            <person name="Rosikiewicz P."/>
            <person name="Riley R."/>
            <person name="Saito K."/>
            <person name="San Clemente H."/>
            <person name="Shapiro H."/>
            <person name="van Tuinen D."/>
            <person name="Becard G."/>
            <person name="Bonfante P."/>
            <person name="Paszkowski U."/>
            <person name="Shachar-Hill Y.Y."/>
            <person name="Tuskan G.A."/>
            <person name="Young P.W."/>
            <person name="Sanders I.R."/>
            <person name="Henrissat B."/>
            <person name="Rensing S.A."/>
            <person name="Grigoriev I.V."/>
            <person name="Corradi N."/>
            <person name="Roux C."/>
            <person name="Martin F."/>
        </authorList>
    </citation>
    <scope>NUCLEOTIDE SEQUENCE [LARGE SCALE GENOMIC DNA]</scope>
    <source>
        <strain evidence="3 4">DAOM 197198</strain>
    </source>
</reference>
<evidence type="ECO:0000313" key="4">
    <source>
        <dbReference type="Proteomes" id="UP000018888"/>
    </source>
</evidence>